<sequence length="192" mass="20015">MRKILLSAAVAAAALAPAAASAQTIPAAVIAVVNLERVTAECNACKTASAALRSQVTALENRQRALGTPLEAEAKAIQAAVDALKGAQPDAALQARVRAFQQKQQQGSQEIQRQQQQIQRNQAYIQQQVGQKLGPIYQQVMQRRGANLMVETGTTLAAGTSLDVTNDVLAALNTALPTIATTAPAQAAAPGR</sequence>
<accession>A0A7G9SFN7</accession>
<reference evidence="4 5" key="1">
    <citation type="submission" date="2020-08" db="EMBL/GenBank/DDBJ databases">
        <title>Genome sequence of Sphingomonas lutea KCTC 23642T.</title>
        <authorList>
            <person name="Hyun D.-W."/>
            <person name="Bae J.-W."/>
        </authorList>
    </citation>
    <scope>NUCLEOTIDE SEQUENCE [LARGE SCALE GENOMIC DNA]</scope>
    <source>
        <strain evidence="4 5">KCTC 23642</strain>
    </source>
</reference>
<proteinExistence type="inferred from homology"/>
<dbReference type="Pfam" id="PF03938">
    <property type="entry name" value="OmpH"/>
    <property type="match status" value="1"/>
</dbReference>
<keyword evidence="2 3" id="KW-0732">Signal</keyword>
<evidence type="ECO:0000256" key="3">
    <source>
        <dbReference type="SAM" id="SignalP"/>
    </source>
</evidence>
<evidence type="ECO:0000256" key="2">
    <source>
        <dbReference type="ARBA" id="ARBA00022729"/>
    </source>
</evidence>
<dbReference type="KEGG" id="slut:H9L13_08125"/>
<dbReference type="GO" id="GO:0050821">
    <property type="term" value="P:protein stabilization"/>
    <property type="evidence" value="ECO:0007669"/>
    <property type="project" value="TreeGrafter"/>
</dbReference>
<name>A0A7G9SFN7_9SPHN</name>
<evidence type="ECO:0000313" key="4">
    <source>
        <dbReference type="EMBL" id="QNN66662.1"/>
    </source>
</evidence>
<feature type="chain" id="PRO_5028968584" evidence="3">
    <location>
        <begin position="23"/>
        <end position="192"/>
    </location>
</feature>
<comment type="similarity">
    <text evidence="1">Belongs to the Skp family.</text>
</comment>
<dbReference type="Proteomes" id="UP000515971">
    <property type="component" value="Chromosome"/>
</dbReference>
<keyword evidence="5" id="KW-1185">Reference proteome</keyword>
<dbReference type="PANTHER" id="PTHR35089">
    <property type="entry name" value="CHAPERONE PROTEIN SKP"/>
    <property type="match status" value="1"/>
</dbReference>
<organism evidence="4 5">
    <name type="scientific">Sphingomonas lutea</name>
    <dbReference type="NCBI Taxonomy" id="1045317"/>
    <lineage>
        <taxon>Bacteria</taxon>
        <taxon>Pseudomonadati</taxon>
        <taxon>Pseudomonadota</taxon>
        <taxon>Alphaproteobacteria</taxon>
        <taxon>Sphingomonadales</taxon>
        <taxon>Sphingomonadaceae</taxon>
        <taxon>Sphingomonas</taxon>
    </lineage>
</organism>
<evidence type="ECO:0000256" key="1">
    <source>
        <dbReference type="ARBA" id="ARBA00009091"/>
    </source>
</evidence>
<gene>
    <name evidence="4" type="ORF">H9L13_08125</name>
</gene>
<dbReference type="AlphaFoldDB" id="A0A7G9SFN7"/>
<dbReference type="InterPro" id="IPR024930">
    <property type="entry name" value="Skp_dom_sf"/>
</dbReference>
<dbReference type="EMBL" id="CP060718">
    <property type="protein sequence ID" value="QNN66662.1"/>
    <property type="molecule type" value="Genomic_DNA"/>
</dbReference>
<dbReference type="RefSeq" id="WP_187537254.1">
    <property type="nucleotide sequence ID" value="NZ_BAABJT010000001.1"/>
</dbReference>
<dbReference type="InterPro" id="IPR005632">
    <property type="entry name" value="Chaperone_Skp"/>
</dbReference>
<feature type="signal peptide" evidence="3">
    <location>
        <begin position="1"/>
        <end position="22"/>
    </location>
</feature>
<dbReference type="PANTHER" id="PTHR35089:SF1">
    <property type="entry name" value="CHAPERONE PROTEIN SKP"/>
    <property type="match status" value="1"/>
</dbReference>
<dbReference type="SUPFAM" id="SSF111384">
    <property type="entry name" value="OmpH-like"/>
    <property type="match status" value="1"/>
</dbReference>
<protein>
    <submittedName>
        <fullName evidence="4">OmpH family outer membrane protein</fullName>
    </submittedName>
</protein>
<dbReference type="Gene3D" id="3.30.910.20">
    <property type="entry name" value="Skp domain"/>
    <property type="match status" value="1"/>
</dbReference>
<dbReference type="GO" id="GO:0051082">
    <property type="term" value="F:unfolded protein binding"/>
    <property type="evidence" value="ECO:0007669"/>
    <property type="project" value="InterPro"/>
</dbReference>
<dbReference type="SMART" id="SM00935">
    <property type="entry name" value="OmpH"/>
    <property type="match status" value="1"/>
</dbReference>
<dbReference type="GO" id="GO:0005829">
    <property type="term" value="C:cytosol"/>
    <property type="evidence" value="ECO:0007669"/>
    <property type="project" value="TreeGrafter"/>
</dbReference>
<evidence type="ECO:0000313" key="5">
    <source>
        <dbReference type="Proteomes" id="UP000515971"/>
    </source>
</evidence>